<proteinExistence type="predicted"/>
<sequence length="106" mass="11299">MPPAVFAVGARYSNGLPVGSDHHAGVNMDGPFQHAVPFGDAAPFAGRGRPSAFRSLGYQYRSEDIGEGVGWLGLVLRLKSQVVHWSPNLSIAIRIPESCSAISPNR</sequence>
<dbReference type="EMBL" id="LAZR01060426">
    <property type="protein sequence ID" value="KKK65691.1"/>
    <property type="molecule type" value="Genomic_DNA"/>
</dbReference>
<dbReference type="AlphaFoldDB" id="A0A0F9A0G6"/>
<comment type="caution">
    <text evidence="1">The sequence shown here is derived from an EMBL/GenBank/DDBJ whole genome shotgun (WGS) entry which is preliminary data.</text>
</comment>
<organism evidence="1">
    <name type="scientific">marine sediment metagenome</name>
    <dbReference type="NCBI Taxonomy" id="412755"/>
    <lineage>
        <taxon>unclassified sequences</taxon>
        <taxon>metagenomes</taxon>
        <taxon>ecological metagenomes</taxon>
    </lineage>
</organism>
<accession>A0A0F9A0G6</accession>
<evidence type="ECO:0000313" key="1">
    <source>
        <dbReference type="EMBL" id="KKK65691.1"/>
    </source>
</evidence>
<protein>
    <submittedName>
        <fullName evidence="1">Uncharacterized protein</fullName>
    </submittedName>
</protein>
<gene>
    <name evidence="1" type="ORF">LCGC14_2971590</name>
</gene>
<reference evidence="1" key="1">
    <citation type="journal article" date="2015" name="Nature">
        <title>Complex archaea that bridge the gap between prokaryotes and eukaryotes.</title>
        <authorList>
            <person name="Spang A."/>
            <person name="Saw J.H."/>
            <person name="Jorgensen S.L."/>
            <person name="Zaremba-Niedzwiedzka K."/>
            <person name="Martijn J."/>
            <person name="Lind A.E."/>
            <person name="van Eijk R."/>
            <person name="Schleper C."/>
            <person name="Guy L."/>
            <person name="Ettema T.J."/>
        </authorList>
    </citation>
    <scope>NUCLEOTIDE SEQUENCE</scope>
</reference>
<name>A0A0F9A0G6_9ZZZZ</name>